<sequence>MDSTLRVGVYVDVSNIHLNGGYRMQFDALRDFACRDGAHPARLNAYLAHDANKATEDPVYRNGQRQFHAALRDIGYKVIVKNVRWYTNEDGERYGKANMDLELAVDALLQCDRLDRIVIASGDGDFAYLLRALQNRGCRAEVIAFNNVSADLRREADLYMSGYLVPGLLPIKSEHEWGDYNARMRGVCYHYDHDKGFGFVRFLRHISPDLHVTDTRDPNSPYATAFFHASQLPPNFDSRVLPSREHIFEFTLRPPATEDKKDPMAVELALINV</sequence>
<evidence type="ECO:0000313" key="2">
    <source>
        <dbReference type="EMBL" id="APZ44186.1"/>
    </source>
</evidence>
<evidence type="ECO:0000259" key="1">
    <source>
        <dbReference type="Pfam" id="PF01936"/>
    </source>
</evidence>
<evidence type="ECO:0000313" key="3">
    <source>
        <dbReference type="Proteomes" id="UP000243807"/>
    </source>
</evidence>
<dbReference type="RefSeq" id="WP_076837809.1">
    <property type="nucleotide sequence ID" value="NZ_CP019434.1"/>
</dbReference>
<dbReference type="InterPro" id="IPR047140">
    <property type="entry name" value="LabA"/>
</dbReference>
<reference evidence="2 3" key="1">
    <citation type="submission" date="2017-01" db="EMBL/GenBank/DDBJ databases">
        <title>Draft sequence of Acidihalobacter ferrooxidans strain DSM 14175 (strain V8).</title>
        <authorList>
            <person name="Khaleque H.N."/>
            <person name="Ramsay J.P."/>
            <person name="Murphy R.J.T."/>
            <person name="Kaksonen A.H."/>
            <person name="Boxall N.J."/>
            <person name="Watkin E.L.J."/>
        </authorList>
    </citation>
    <scope>NUCLEOTIDE SEQUENCE [LARGE SCALE GENOMIC DNA]</scope>
    <source>
        <strain evidence="2 3">V8</strain>
    </source>
</reference>
<dbReference type="PANTHER" id="PTHR35458">
    <property type="entry name" value="SLR0755 PROTEIN"/>
    <property type="match status" value="1"/>
</dbReference>
<dbReference type="Gene3D" id="3.40.50.1010">
    <property type="entry name" value="5'-nuclease"/>
    <property type="match status" value="1"/>
</dbReference>
<dbReference type="EMBL" id="CP019434">
    <property type="protein sequence ID" value="APZ44186.1"/>
    <property type="molecule type" value="Genomic_DNA"/>
</dbReference>
<protein>
    <submittedName>
        <fullName evidence="2">NYN domain-containing protein</fullName>
    </submittedName>
</protein>
<keyword evidence="3" id="KW-1185">Reference proteome</keyword>
<name>A0A1P8UK21_9GAMM</name>
<dbReference type="PANTHER" id="PTHR35458:SF8">
    <property type="entry name" value="SLR0650 PROTEIN"/>
    <property type="match status" value="1"/>
</dbReference>
<dbReference type="STRING" id="1765967.BW247_14725"/>
<dbReference type="InterPro" id="IPR021139">
    <property type="entry name" value="NYN"/>
</dbReference>
<organism evidence="2 3">
    <name type="scientific">Acidihalobacter ferrooxydans</name>
    <dbReference type="NCBI Taxonomy" id="1765967"/>
    <lineage>
        <taxon>Bacteria</taxon>
        <taxon>Pseudomonadati</taxon>
        <taxon>Pseudomonadota</taxon>
        <taxon>Gammaproteobacteria</taxon>
        <taxon>Chromatiales</taxon>
        <taxon>Ectothiorhodospiraceae</taxon>
        <taxon>Acidihalobacter</taxon>
    </lineage>
</organism>
<dbReference type="Proteomes" id="UP000243807">
    <property type="component" value="Chromosome"/>
</dbReference>
<dbReference type="CDD" id="cd10911">
    <property type="entry name" value="PIN_LabA"/>
    <property type="match status" value="1"/>
</dbReference>
<accession>A0A1P8UK21</accession>
<feature type="domain" description="NYN" evidence="1">
    <location>
        <begin position="6"/>
        <end position="159"/>
    </location>
</feature>
<dbReference type="AlphaFoldDB" id="A0A1P8UK21"/>
<proteinExistence type="predicted"/>
<gene>
    <name evidence="2" type="ORF">BW247_14725</name>
</gene>
<dbReference type="OrthoDB" id="5292197at2"/>
<dbReference type="KEGG" id="afy:BW247_14725"/>
<dbReference type="GO" id="GO:0004540">
    <property type="term" value="F:RNA nuclease activity"/>
    <property type="evidence" value="ECO:0007669"/>
    <property type="project" value="InterPro"/>
</dbReference>
<dbReference type="Pfam" id="PF01936">
    <property type="entry name" value="NYN"/>
    <property type="match status" value="1"/>
</dbReference>